<protein>
    <submittedName>
        <fullName evidence="2">Uncharacterized protein</fullName>
    </submittedName>
</protein>
<evidence type="ECO:0000313" key="2">
    <source>
        <dbReference type="EMBL" id="CAD6236458.1"/>
    </source>
</evidence>
<keyword evidence="3" id="KW-1185">Reference proteome</keyword>
<accession>A0A811P922</accession>
<dbReference type="Proteomes" id="UP000604825">
    <property type="component" value="Unassembled WGS sequence"/>
</dbReference>
<evidence type="ECO:0000313" key="3">
    <source>
        <dbReference type="Proteomes" id="UP000604825"/>
    </source>
</evidence>
<name>A0A811P922_9POAL</name>
<organism evidence="2 3">
    <name type="scientific">Miscanthus lutarioriparius</name>
    <dbReference type="NCBI Taxonomy" id="422564"/>
    <lineage>
        <taxon>Eukaryota</taxon>
        <taxon>Viridiplantae</taxon>
        <taxon>Streptophyta</taxon>
        <taxon>Embryophyta</taxon>
        <taxon>Tracheophyta</taxon>
        <taxon>Spermatophyta</taxon>
        <taxon>Magnoliopsida</taxon>
        <taxon>Liliopsida</taxon>
        <taxon>Poales</taxon>
        <taxon>Poaceae</taxon>
        <taxon>PACMAD clade</taxon>
        <taxon>Panicoideae</taxon>
        <taxon>Andropogonodae</taxon>
        <taxon>Andropogoneae</taxon>
        <taxon>Saccharinae</taxon>
        <taxon>Miscanthus</taxon>
    </lineage>
</organism>
<gene>
    <name evidence="2" type="ORF">NCGR_LOCUS24335</name>
</gene>
<feature type="region of interest" description="Disordered" evidence="1">
    <location>
        <begin position="1"/>
        <end position="114"/>
    </location>
</feature>
<evidence type="ECO:0000256" key="1">
    <source>
        <dbReference type="SAM" id="MobiDB-lite"/>
    </source>
</evidence>
<proteinExistence type="predicted"/>
<dbReference type="AlphaFoldDB" id="A0A811P922"/>
<comment type="caution">
    <text evidence="2">The sequence shown here is derived from an EMBL/GenBank/DDBJ whole genome shotgun (WGS) entry which is preliminary data.</text>
</comment>
<reference evidence="2" key="1">
    <citation type="submission" date="2020-10" db="EMBL/GenBank/DDBJ databases">
        <authorList>
            <person name="Han B."/>
            <person name="Lu T."/>
            <person name="Zhao Q."/>
            <person name="Huang X."/>
            <person name="Zhao Y."/>
        </authorList>
    </citation>
    <scope>NUCLEOTIDE SEQUENCE</scope>
</reference>
<sequence>MEPEMVGAGSRRRRPQGYQRRHGDLGEGASVPGGSHRRGTTGGCAAQPGSHRAGSAKRAEVAARRHRRASEGSTGRLPTTPRAPLHAPSTSAGTARKETDPDLIPIPTPRTRGDAQPAMALQVTGALFVGRQAACSNGGVVLIQWCSLQ</sequence>
<dbReference type="EMBL" id="CAJGYO010000006">
    <property type="protein sequence ID" value="CAD6236458.1"/>
    <property type="molecule type" value="Genomic_DNA"/>
</dbReference>